<evidence type="ECO:0000313" key="3">
    <source>
        <dbReference type="Proteomes" id="UP001235744"/>
    </source>
</evidence>
<dbReference type="PANTHER" id="PTHR30543:SF21">
    <property type="entry name" value="NAD(P)H-DEPENDENT FMN REDUCTASE LOT6"/>
    <property type="match status" value="1"/>
</dbReference>
<dbReference type="InterPro" id="IPR005025">
    <property type="entry name" value="FMN_Rdtase-like_dom"/>
</dbReference>
<dbReference type="RefSeq" id="WP_219575752.1">
    <property type="nucleotide sequence ID" value="NZ_CP120988.1"/>
</dbReference>
<gene>
    <name evidence="2" type="ORF">P8A19_28495</name>
</gene>
<organism evidence="2 3">
    <name type="scientific">Streptomyces poriferorum</name>
    <dbReference type="NCBI Taxonomy" id="2798799"/>
    <lineage>
        <taxon>Bacteria</taxon>
        <taxon>Bacillati</taxon>
        <taxon>Actinomycetota</taxon>
        <taxon>Actinomycetes</taxon>
        <taxon>Kitasatosporales</taxon>
        <taxon>Streptomycetaceae</taxon>
        <taxon>Streptomyces</taxon>
    </lineage>
</organism>
<dbReference type="InterPro" id="IPR050712">
    <property type="entry name" value="NAD(P)H-dep_reductase"/>
</dbReference>
<dbReference type="EMBL" id="CP120988">
    <property type="protein sequence ID" value="WLQ59124.1"/>
    <property type="molecule type" value="Genomic_DNA"/>
</dbReference>
<dbReference type="Pfam" id="PF03358">
    <property type="entry name" value="FMN_red"/>
    <property type="match status" value="1"/>
</dbReference>
<reference evidence="2 3" key="1">
    <citation type="submission" date="2023-03" db="EMBL/GenBank/DDBJ databases">
        <title>Isolation and description of six Streptomyces strains from soil environments, able to metabolize different microbial glucans.</title>
        <authorList>
            <person name="Widen T."/>
            <person name="Larsbrink J."/>
        </authorList>
    </citation>
    <scope>NUCLEOTIDE SEQUENCE [LARGE SCALE GENOMIC DNA]</scope>
    <source>
        <strain evidence="2 3">Alt2</strain>
    </source>
</reference>
<keyword evidence="2" id="KW-0560">Oxidoreductase</keyword>
<accession>A0ABY9IWK8</accession>
<feature type="domain" description="NADPH-dependent FMN reductase-like" evidence="1">
    <location>
        <begin position="20"/>
        <end position="162"/>
    </location>
</feature>
<dbReference type="Proteomes" id="UP001235744">
    <property type="component" value="Chromosome"/>
</dbReference>
<protein>
    <submittedName>
        <fullName evidence="2">NAD(P)H-dependent oxidoreductase</fullName>
        <ecNumber evidence="2">1.-.-.-</ecNumber>
    </submittedName>
</protein>
<evidence type="ECO:0000259" key="1">
    <source>
        <dbReference type="Pfam" id="PF03358"/>
    </source>
</evidence>
<keyword evidence="3" id="KW-1185">Reference proteome</keyword>
<name>A0ABY9IWK8_9ACTN</name>
<evidence type="ECO:0000313" key="2">
    <source>
        <dbReference type="EMBL" id="WLQ59124.1"/>
    </source>
</evidence>
<dbReference type="EC" id="1.-.-.-" evidence="2"/>
<dbReference type="PANTHER" id="PTHR30543">
    <property type="entry name" value="CHROMATE REDUCTASE"/>
    <property type="match status" value="1"/>
</dbReference>
<sequence>MDLTTAGNTATAPTETAPLKVAVILASNREGRFAPVVADWFRSRTAGHPGIETDLLDVAALDLPTALSRRPGPEDRAVLAEVSGRLAAADAFVVITPEYNHSYPAPLKNLIDWHFTEWQAKPVAFVSYGGISGGLRAVEHLRQVFAELHAVSIRDTVSFHNAGALFDDEGRHRDPVGPDAAAKSLLDQLVWWGRALRGARAAHPYGG</sequence>
<dbReference type="GO" id="GO:0016491">
    <property type="term" value="F:oxidoreductase activity"/>
    <property type="evidence" value="ECO:0007669"/>
    <property type="project" value="UniProtKB-KW"/>
</dbReference>
<proteinExistence type="predicted"/>